<dbReference type="UniPathway" id="UPA00085"/>
<proteinExistence type="inferred from homology"/>
<keyword evidence="1 10" id="KW-1003">Cell membrane</keyword>
<reference evidence="11 12" key="1">
    <citation type="submission" date="2006-06" db="EMBL/GenBank/DDBJ databases">
        <title>Complete sequence of Rubrobacter xylanophilus DSM 9941.</title>
        <authorList>
            <consortium name="US DOE Joint Genome Institute"/>
            <person name="Copeland A."/>
            <person name="Lucas S."/>
            <person name="Lapidus A."/>
            <person name="Barry K."/>
            <person name="Detter J.C."/>
            <person name="Glavina del Rio T."/>
            <person name="Hammon N."/>
            <person name="Israni S."/>
            <person name="Dalin E."/>
            <person name="Tice H."/>
            <person name="Pitluck S."/>
            <person name="Munk A.C."/>
            <person name="Brettin T."/>
            <person name="Bruce D."/>
            <person name="Han C."/>
            <person name="Tapia R."/>
            <person name="Gilna P."/>
            <person name="Schmutz J."/>
            <person name="Larimer F."/>
            <person name="Land M."/>
            <person name="Hauser L."/>
            <person name="Kyrpides N."/>
            <person name="Lykidis A."/>
            <person name="da Costa M.S."/>
            <person name="Rainey F.A."/>
            <person name="Empadinhas N."/>
            <person name="Jolivet E."/>
            <person name="Battista J.R."/>
            <person name="Richardson P."/>
        </authorList>
    </citation>
    <scope>NUCLEOTIDE SEQUENCE [LARGE SCALE GENOMIC DNA]</scope>
    <source>
        <strain evidence="12">DSM 9941 / NBRC 16129 / PRD-1</strain>
    </source>
</reference>
<dbReference type="HOGENOM" id="CLU_081254_7_1_11"/>
<comment type="subunit">
    <text evidence="10">Probably interacts with PlsX.</text>
</comment>
<evidence type="ECO:0000256" key="3">
    <source>
        <dbReference type="ARBA" id="ARBA00022679"/>
    </source>
</evidence>
<dbReference type="InterPro" id="IPR003811">
    <property type="entry name" value="G3P_acylTferase_PlsY"/>
</dbReference>
<keyword evidence="5 10" id="KW-1133">Transmembrane helix</keyword>
<dbReference type="STRING" id="266117.Rxyl_0390"/>
<feature type="transmembrane region" description="Helical" evidence="10">
    <location>
        <begin position="54"/>
        <end position="74"/>
    </location>
</feature>
<keyword evidence="6 10" id="KW-0443">Lipid metabolism</keyword>
<protein>
    <recommendedName>
        <fullName evidence="10">Glycerol-3-phosphate acyltransferase</fullName>
    </recommendedName>
    <alternativeName>
        <fullName evidence="10">Acyl-PO4 G3P acyltransferase</fullName>
    </alternativeName>
    <alternativeName>
        <fullName evidence="10">Acyl-phosphate--glycerol-3-phosphate acyltransferase</fullName>
    </alternativeName>
    <alternativeName>
        <fullName evidence="10">G3P acyltransferase</fullName>
        <shortName evidence="10">GPAT</shortName>
        <ecNumber evidence="10">2.3.1.275</ecNumber>
    </alternativeName>
    <alternativeName>
        <fullName evidence="10">Lysophosphatidic acid synthase</fullName>
        <shortName evidence="10">LPA synthase</shortName>
    </alternativeName>
</protein>
<dbReference type="PANTHER" id="PTHR30309:SF0">
    <property type="entry name" value="GLYCEROL-3-PHOSPHATE ACYLTRANSFERASE-RELATED"/>
    <property type="match status" value="1"/>
</dbReference>
<keyword evidence="4 10" id="KW-0812">Transmembrane</keyword>
<feature type="transmembrane region" description="Helical" evidence="10">
    <location>
        <begin position="12"/>
        <end position="33"/>
    </location>
</feature>
<keyword evidence="9 10" id="KW-1208">Phospholipid metabolism</keyword>
<feature type="transmembrane region" description="Helical" evidence="10">
    <location>
        <begin position="157"/>
        <end position="180"/>
    </location>
</feature>
<evidence type="ECO:0000256" key="5">
    <source>
        <dbReference type="ARBA" id="ARBA00022989"/>
    </source>
</evidence>
<dbReference type="EC" id="2.3.1.275" evidence="10"/>
<dbReference type="GO" id="GO:0005886">
    <property type="term" value="C:plasma membrane"/>
    <property type="evidence" value="ECO:0007669"/>
    <property type="project" value="UniProtKB-SubCell"/>
</dbReference>
<comment type="function">
    <text evidence="10">Catalyzes the transfer of an acyl group from acyl-phosphate (acyl-PO(4)) to glycerol-3-phosphate (G3P) to form lysophosphatidic acid (LPA). This enzyme utilizes acyl-phosphate as fatty acyl donor, but not acyl-CoA or acyl-ACP.</text>
</comment>
<evidence type="ECO:0000256" key="1">
    <source>
        <dbReference type="ARBA" id="ARBA00022475"/>
    </source>
</evidence>
<dbReference type="PANTHER" id="PTHR30309">
    <property type="entry name" value="INNER MEMBRANE PROTEIN YGIH"/>
    <property type="match status" value="1"/>
</dbReference>
<dbReference type="eggNOG" id="COG0344">
    <property type="taxonomic scope" value="Bacteria"/>
</dbReference>
<gene>
    <name evidence="10" type="primary">plsY</name>
    <name evidence="11" type="ordered locus">Rxyl_0390</name>
</gene>
<comment type="catalytic activity">
    <reaction evidence="10">
        <text>an acyl phosphate + sn-glycerol 3-phosphate = a 1-acyl-sn-glycero-3-phosphate + phosphate</text>
        <dbReference type="Rhea" id="RHEA:34075"/>
        <dbReference type="ChEBI" id="CHEBI:43474"/>
        <dbReference type="ChEBI" id="CHEBI:57597"/>
        <dbReference type="ChEBI" id="CHEBI:57970"/>
        <dbReference type="ChEBI" id="CHEBI:59918"/>
        <dbReference type="EC" id="2.3.1.275"/>
    </reaction>
</comment>
<dbReference type="GO" id="GO:0008654">
    <property type="term" value="P:phospholipid biosynthetic process"/>
    <property type="evidence" value="ECO:0007669"/>
    <property type="project" value="UniProtKB-UniRule"/>
</dbReference>
<dbReference type="Pfam" id="PF02660">
    <property type="entry name" value="G3P_acyltransf"/>
    <property type="match status" value="1"/>
</dbReference>
<evidence type="ECO:0000256" key="2">
    <source>
        <dbReference type="ARBA" id="ARBA00022516"/>
    </source>
</evidence>
<evidence type="ECO:0000256" key="9">
    <source>
        <dbReference type="ARBA" id="ARBA00023264"/>
    </source>
</evidence>
<keyword evidence="2 10" id="KW-0444">Lipid biosynthesis</keyword>
<dbReference type="KEGG" id="rxy:Rxyl_0390"/>
<dbReference type="RefSeq" id="WP_011563383.1">
    <property type="nucleotide sequence ID" value="NC_008148.1"/>
</dbReference>
<dbReference type="SMART" id="SM01207">
    <property type="entry name" value="G3P_acyltransf"/>
    <property type="match status" value="1"/>
</dbReference>
<evidence type="ECO:0000256" key="7">
    <source>
        <dbReference type="ARBA" id="ARBA00023136"/>
    </source>
</evidence>
<name>Q1AZ13_RUBXD</name>
<accession>Q1AZ13</accession>
<evidence type="ECO:0000313" key="12">
    <source>
        <dbReference type="Proteomes" id="UP000006637"/>
    </source>
</evidence>
<dbReference type="OrthoDB" id="9777124at2"/>
<sequence length="218" mass="22340">MELSTLLEATVAFLLGYAAGSVPLGLLVAYLFAGIDIRRHGTGNVGASNVWRNVGLLPAAVVALGVFLQGLLPPLAARLLGAQEEVVAAAALGPVVGYGWSPFLGFRGGRGVGVSTGAAAALSPGGFLVLLAVYGLGRLADQMGLATVAGFALYAVYALWSAGWSATGLAALALLALVLLRRLEGVSEDLRHHPALPTLAGRLLLDRRPGQRLRGRNG</sequence>
<keyword evidence="3 10" id="KW-0808">Transferase</keyword>
<dbReference type="AlphaFoldDB" id="Q1AZ13"/>
<evidence type="ECO:0000256" key="6">
    <source>
        <dbReference type="ARBA" id="ARBA00023098"/>
    </source>
</evidence>
<dbReference type="Proteomes" id="UP000006637">
    <property type="component" value="Chromosome"/>
</dbReference>
<evidence type="ECO:0000313" key="11">
    <source>
        <dbReference type="EMBL" id="ABG03365.1"/>
    </source>
</evidence>
<keyword evidence="7 10" id="KW-0472">Membrane</keyword>
<comment type="similarity">
    <text evidence="10">Belongs to the PlsY family.</text>
</comment>
<comment type="pathway">
    <text evidence="10">Lipid metabolism; phospholipid metabolism.</text>
</comment>
<keyword evidence="8 10" id="KW-0594">Phospholipid biosynthesis</keyword>
<organism evidence="11 12">
    <name type="scientific">Rubrobacter xylanophilus (strain DSM 9941 / JCM 11954 / NBRC 16129 / PRD-1)</name>
    <dbReference type="NCBI Taxonomy" id="266117"/>
    <lineage>
        <taxon>Bacteria</taxon>
        <taxon>Bacillati</taxon>
        <taxon>Actinomycetota</taxon>
        <taxon>Rubrobacteria</taxon>
        <taxon>Rubrobacterales</taxon>
        <taxon>Rubrobacteraceae</taxon>
        <taxon>Rubrobacter</taxon>
    </lineage>
</organism>
<dbReference type="GO" id="GO:0043772">
    <property type="term" value="F:acyl-phosphate glycerol-3-phosphate acyltransferase activity"/>
    <property type="evidence" value="ECO:0007669"/>
    <property type="project" value="UniProtKB-UniRule"/>
</dbReference>
<comment type="subcellular location">
    <subcellularLocation>
        <location evidence="10">Cell membrane</location>
        <topology evidence="10">Multi-pass membrane protein</topology>
    </subcellularLocation>
</comment>
<keyword evidence="11" id="KW-0012">Acyltransferase</keyword>
<evidence type="ECO:0000256" key="4">
    <source>
        <dbReference type="ARBA" id="ARBA00022692"/>
    </source>
</evidence>
<evidence type="ECO:0000256" key="8">
    <source>
        <dbReference type="ARBA" id="ARBA00023209"/>
    </source>
</evidence>
<feature type="transmembrane region" description="Helical" evidence="10">
    <location>
        <begin position="118"/>
        <end position="137"/>
    </location>
</feature>
<evidence type="ECO:0000256" key="10">
    <source>
        <dbReference type="HAMAP-Rule" id="MF_01043"/>
    </source>
</evidence>
<dbReference type="EMBL" id="CP000386">
    <property type="protein sequence ID" value="ABG03365.1"/>
    <property type="molecule type" value="Genomic_DNA"/>
</dbReference>
<feature type="transmembrane region" description="Helical" evidence="10">
    <location>
        <begin position="86"/>
        <end position="106"/>
    </location>
</feature>
<keyword evidence="12" id="KW-1185">Reference proteome</keyword>
<dbReference type="HAMAP" id="MF_01043">
    <property type="entry name" value="PlsY"/>
    <property type="match status" value="1"/>
</dbReference>